<sequence length="124" mass="12595">MHRLLWIGSLVGLLFVSTGCLRHHTRCGSSCSTGACSSGACSSGCATESCGSCGNGGCLSGLCGGCRTGCQAGPLGWGQGGLRYSSCLGQQQQIGQGAGQVAYPYYTLRGPRNFLDPNPPSIGR</sequence>
<dbReference type="Proteomes" id="UP000315003">
    <property type="component" value="Chromosome"/>
</dbReference>
<keyword evidence="2" id="KW-1185">Reference proteome</keyword>
<evidence type="ECO:0000313" key="1">
    <source>
        <dbReference type="EMBL" id="QDT61324.1"/>
    </source>
</evidence>
<dbReference type="PROSITE" id="PS51257">
    <property type="entry name" value="PROKAR_LIPOPROTEIN"/>
    <property type="match status" value="1"/>
</dbReference>
<protein>
    <submittedName>
        <fullName evidence="1">Uncharacterized protein</fullName>
    </submittedName>
</protein>
<name>A0A517SYU6_9BACT</name>
<gene>
    <name evidence="1" type="ORF">SV7mr_38590</name>
</gene>
<organism evidence="1 2">
    <name type="scientific">Stieleria bergensis</name>
    <dbReference type="NCBI Taxonomy" id="2528025"/>
    <lineage>
        <taxon>Bacteria</taxon>
        <taxon>Pseudomonadati</taxon>
        <taxon>Planctomycetota</taxon>
        <taxon>Planctomycetia</taxon>
        <taxon>Pirellulales</taxon>
        <taxon>Pirellulaceae</taxon>
        <taxon>Stieleria</taxon>
    </lineage>
</organism>
<accession>A0A517SYU6</accession>
<proteinExistence type="predicted"/>
<dbReference type="EMBL" id="CP036272">
    <property type="protein sequence ID" value="QDT61324.1"/>
    <property type="molecule type" value="Genomic_DNA"/>
</dbReference>
<dbReference type="AlphaFoldDB" id="A0A517SYU6"/>
<evidence type="ECO:0000313" key="2">
    <source>
        <dbReference type="Proteomes" id="UP000315003"/>
    </source>
</evidence>
<reference evidence="1 2" key="1">
    <citation type="submission" date="2019-02" db="EMBL/GenBank/DDBJ databases">
        <title>Deep-cultivation of Planctomycetes and their phenomic and genomic characterization uncovers novel biology.</title>
        <authorList>
            <person name="Wiegand S."/>
            <person name="Jogler M."/>
            <person name="Boedeker C."/>
            <person name="Pinto D."/>
            <person name="Vollmers J."/>
            <person name="Rivas-Marin E."/>
            <person name="Kohn T."/>
            <person name="Peeters S.H."/>
            <person name="Heuer A."/>
            <person name="Rast P."/>
            <person name="Oberbeckmann S."/>
            <person name="Bunk B."/>
            <person name="Jeske O."/>
            <person name="Meyerdierks A."/>
            <person name="Storesund J.E."/>
            <person name="Kallscheuer N."/>
            <person name="Luecker S."/>
            <person name="Lage O.M."/>
            <person name="Pohl T."/>
            <person name="Merkel B.J."/>
            <person name="Hornburger P."/>
            <person name="Mueller R.-W."/>
            <person name="Bruemmer F."/>
            <person name="Labrenz M."/>
            <person name="Spormann A.M."/>
            <person name="Op den Camp H."/>
            <person name="Overmann J."/>
            <person name="Amann R."/>
            <person name="Jetten M.S.M."/>
            <person name="Mascher T."/>
            <person name="Medema M.H."/>
            <person name="Devos D.P."/>
            <person name="Kaster A.-K."/>
            <person name="Ovreas L."/>
            <person name="Rohde M."/>
            <person name="Galperin M.Y."/>
            <person name="Jogler C."/>
        </authorList>
    </citation>
    <scope>NUCLEOTIDE SEQUENCE [LARGE SCALE GENOMIC DNA]</scope>
    <source>
        <strain evidence="1 2">SV_7m_r</strain>
    </source>
</reference>